<sequence length="87" mass="9460">MKTTRSMIAAIAFTAVSGIALAQNPPAKETKSTRDTIRTAAPAPVRRDTVARKETRSTRDTIKTSAPPTPRDTTRRDTTRKPVPGKN</sequence>
<name>A0A7K1XVJ0_9SPHI</name>
<evidence type="ECO:0000313" key="4">
    <source>
        <dbReference type="Proteomes" id="UP000451233"/>
    </source>
</evidence>
<dbReference type="RefSeq" id="WP_160906037.1">
    <property type="nucleotide sequence ID" value="NZ_WVHS01000002.1"/>
</dbReference>
<organism evidence="3 4">
    <name type="scientific">Hufsiella ginkgonis</name>
    <dbReference type="NCBI Taxonomy" id="2695274"/>
    <lineage>
        <taxon>Bacteria</taxon>
        <taxon>Pseudomonadati</taxon>
        <taxon>Bacteroidota</taxon>
        <taxon>Sphingobacteriia</taxon>
        <taxon>Sphingobacteriales</taxon>
        <taxon>Sphingobacteriaceae</taxon>
        <taxon>Hufsiella</taxon>
    </lineage>
</organism>
<feature type="compositionally biased region" description="Basic and acidic residues" evidence="1">
    <location>
        <begin position="45"/>
        <end position="62"/>
    </location>
</feature>
<accession>A0A7K1XVJ0</accession>
<reference evidence="3 4" key="1">
    <citation type="submission" date="2019-11" db="EMBL/GenBank/DDBJ databases">
        <title>Pedobacter sp. HMF7056 Genome sequencing and assembly.</title>
        <authorList>
            <person name="Kang H."/>
            <person name="Kim H."/>
            <person name="Joh K."/>
        </authorList>
    </citation>
    <scope>NUCLEOTIDE SEQUENCE [LARGE SCALE GENOMIC DNA]</scope>
    <source>
        <strain evidence="3 4">HMF7056</strain>
    </source>
</reference>
<gene>
    <name evidence="3" type="ORF">GS398_06855</name>
</gene>
<feature type="compositionally biased region" description="Basic and acidic residues" evidence="1">
    <location>
        <begin position="28"/>
        <end position="37"/>
    </location>
</feature>
<feature type="region of interest" description="Disordered" evidence="1">
    <location>
        <begin position="23"/>
        <end position="87"/>
    </location>
</feature>
<protein>
    <submittedName>
        <fullName evidence="3">Uncharacterized protein</fullName>
    </submittedName>
</protein>
<feature type="signal peptide" evidence="2">
    <location>
        <begin position="1"/>
        <end position="22"/>
    </location>
</feature>
<comment type="caution">
    <text evidence="3">The sequence shown here is derived from an EMBL/GenBank/DDBJ whole genome shotgun (WGS) entry which is preliminary data.</text>
</comment>
<dbReference type="EMBL" id="WVHS01000002">
    <property type="protein sequence ID" value="MXV15013.1"/>
    <property type="molecule type" value="Genomic_DNA"/>
</dbReference>
<dbReference type="AlphaFoldDB" id="A0A7K1XVJ0"/>
<feature type="chain" id="PRO_5029867728" evidence="2">
    <location>
        <begin position="23"/>
        <end position="87"/>
    </location>
</feature>
<evidence type="ECO:0000256" key="2">
    <source>
        <dbReference type="SAM" id="SignalP"/>
    </source>
</evidence>
<keyword evidence="2" id="KW-0732">Signal</keyword>
<keyword evidence="4" id="KW-1185">Reference proteome</keyword>
<evidence type="ECO:0000313" key="3">
    <source>
        <dbReference type="EMBL" id="MXV15013.1"/>
    </source>
</evidence>
<dbReference type="Proteomes" id="UP000451233">
    <property type="component" value="Unassembled WGS sequence"/>
</dbReference>
<evidence type="ECO:0000256" key="1">
    <source>
        <dbReference type="SAM" id="MobiDB-lite"/>
    </source>
</evidence>
<proteinExistence type="predicted"/>